<evidence type="ECO:0000313" key="4">
    <source>
        <dbReference type="Proteomes" id="UP000183180"/>
    </source>
</evidence>
<dbReference type="STRING" id="158898.SAMN04488548_1343476"/>
<dbReference type="NCBIfam" id="TIGR04354">
    <property type="entry name" value="amphi-Trp"/>
    <property type="match status" value="1"/>
</dbReference>
<name>A0A1H2KP51_9ACTN</name>
<reference evidence="2 5" key="2">
    <citation type="submission" date="2023-08" db="EMBL/GenBank/DDBJ databases">
        <title>Bioegradation of LLDPE and BLDPE plastic by marine bacteria from coast plastic debris.</title>
        <authorList>
            <person name="Rong Z."/>
        </authorList>
    </citation>
    <scope>NUCLEOTIDE SEQUENCE [LARGE SCALE GENOMIC DNA]</scope>
    <source>
        <strain evidence="2 5">Z-2</strain>
    </source>
</reference>
<reference evidence="3 4" key="1">
    <citation type="submission" date="2016-10" db="EMBL/GenBank/DDBJ databases">
        <authorList>
            <person name="de Groot N.N."/>
        </authorList>
    </citation>
    <scope>NUCLEOTIDE SEQUENCE [LARGE SCALE GENOMIC DNA]</scope>
    <source>
        <strain evidence="3 4">DSM 44215</strain>
    </source>
</reference>
<gene>
    <name evidence="2" type="ORF">RD149_14115</name>
    <name evidence="3" type="ORF">SAMN04488548_1343476</name>
</gene>
<dbReference type="OrthoDB" id="4379122at2"/>
<dbReference type="InterPro" id="IPR027598">
    <property type="entry name" value="Amphi-Trp_dom"/>
</dbReference>
<evidence type="ECO:0000259" key="1">
    <source>
        <dbReference type="Pfam" id="PF20068"/>
    </source>
</evidence>
<evidence type="ECO:0000313" key="2">
    <source>
        <dbReference type="EMBL" id="MDS1114903.1"/>
    </source>
</evidence>
<dbReference type="EMBL" id="FNLM01000034">
    <property type="protein sequence ID" value="SDU70245.1"/>
    <property type="molecule type" value="Genomic_DNA"/>
</dbReference>
<dbReference type="RefSeq" id="WP_074852100.1">
    <property type="nucleotide sequence ID" value="NZ_FNLM01000034.1"/>
</dbReference>
<feature type="domain" description="Amphi-Trp" evidence="1">
    <location>
        <begin position="7"/>
        <end position="74"/>
    </location>
</feature>
<evidence type="ECO:0000313" key="3">
    <source>
        <dbReference type="EMBL" id="SDU70245.1"/>
    </source>
</evidence>
<protein>
    <submittedName>
        <fullName evidence="3">Amphi-Trp domain-containing protein</fullName>
    </submittedName>
</protein>
<dbReference type="Proteomes" id="UP000183180">
    <property type="component" value="Unassembled WGS sequence"/>
</dbReference>
<proteinExistence type="predicted"/>
<accession>A0A1H2KP51</accession>
<sequence length="74" mass="8520">MGDELFEHETKTTLSREDAAQRLHALADAIARHNEVSYVANNKTVRIDVPPQVKLKVEFERGEEESEIEIEISW</sequence>
<dbReference type="Proteomes" id="UP001265083">
    <property type="component" value="Unassembled WGS sequence"/>
</dbReference>
<keyword evidence="5" id="KW-1185">Reference proteome</keyword>
<organism evidence="3 4">
    <name type="scientific">Gordonia westfalica</name>
    <dbReference type="NCBI Taxonomy" id="158898"/>
    <lineage>
        <taxon>Bacteria</taxon>
        <taxon>Bacillati</taxon>
        <taxon>Actinomycetota</taxon>
        <taxon>Actinomycetes</taxon>
        <taxon>Mycobacteriales</taxon>
        <taxon>Gordoniaceae</taxon>
        <taxon>Gordonia</taxon>
    </lineage>
</organism>
<dbReference type="AlphaFoldDB" id="A0A1H2KP51"/>
<dbReference type="EMBL" id="JAVLUS010000010">
    <property type="protein sequence ID" value="MDS1114903.1"/>
    <property type="molecule type" value="Genomic_DNA"/>
</dbReference>
<evidence type="ECO:0000313" key="5">
    <source>
        <dbReference type="Proteomes" id="UP001265083"/>
    </source>
</evidence>
<dbReference type="Pfam" id="PF20068">
    <property type="entry name" value="Amphi-Trp"/>
    <property type="match status" value="1"/>
</dbReference>